<gene>
    <name evidence="2" type="ORF">ACFSR6_06295</name>
</gene>
<dbReference type="InterPro" id="IPR036291">
    <property type="entry name" value="NAD(P)-bd_dom_sf"/>
</dbReference>
<dbReference type="EMBL" id="JBHULL010000007">
    <property type="protein sequence ID" value="MFD2582090.1"/>
    <property type="molecule type" value="Genomic_DNA"/>
</dbReference>
<dbReference type="PANTHER" id="PTHR43245">
    <property type="entry name" value="BIFUNCTIONAL POLYMYXIN RESISTANCE PROTEIN ARNA"/>
    <property type="match status" value="1"/>
</dbReference>
<proteinExistence type="predicted"/>
<sequence>MHTILGAGGPTANALTRELINANETIRLVSRKPISTDKPNVSWVKADLLNEAELLAAAEGSKVIYLCAGLVYDAKIWQQQWPVIIQNVINLTKRTGARLIFFDNVYMYGLVKGPMTEDTPYQPCSLKGKVRAKVAQQLMDESKAGHINVTIARAADFYGTDSMNSFLDMMVLDKFAKKDKAQWIGDPNTLHSFTYIEDAGKALFLLGQTPDSGNQIWHLPTAAPLNGKAFIETAAKIYETKPQYLTINKLMLRLVGLFKKVVAGTVEMYYQYDHDYHFDSTKFENAFNFKPTSYYDGILKLSKTMYKKQN</sequence>
<comment type="caution">
    <text evidence="2">The sequence shown here is derived from an EMBL/GenBank/DDBJ whole genome shotgun (WGS) entry which is preliminary data.</text>
</comment>
<dbReference type="Gene3D" id="3.40.50.720">
    <property type="entry name" value="NAD(P)-binding Rossmann-like Domain"/>
    <property type="match status" value="1"/>
</dbReference>
<dbReference type="InterPro" id="IPR050177">
    <property type="entry name" value="Lipid_A_modif_metabolic_enz"/>
</dbReference>
<dbReference type="Pfam" id="PF01370">
    <property type="entry name" value="Epimerase"/>
    <property type="match status" value="1"/>
</dbReference>
<feature type="domain" description="NAD-dependent epimerase/dehydratase" evidence="1">
    <location>
        <begin position="4"/>
        <end position="215"/>
    </location>
</feature>
<dbReference type="InterPro" id="IPR001509">
    <property type="entry name" value="Epimerase_deHydtase"/>
</dbReference>
<evidence type="ECO:0000313" key="2">
    <source>
        <dbReference type="EMBL" id="MFD2582090.1"/>
    </source>
</evidence>
<dbReference type="SUPFAM" id="SSF51735">
    <property type="entry name" value="NAD(P)-binding Rossmann-fold domains"/>
    <property type="match status" value="1"/>
</dbReference>
<protein>
    <submittedName>
        <fullName evidence="2">NAD-dependent epimerase/dehydratase family protein</fullName>
    </submittedName>
</protein>
<dbReference type="RefSeq" id="WP_379076439.1">
    <property type="nucleotide sequence ID" value="NZ_JBHULL010000007.1"/>
</dbReference>
<organism evidence="2 3">
    <name type="scientific">Pedobacter vanadiisoli</name>
    <dbReference type="NCBI Taxonomy" id="1761975"/>
    <lineage>
        <taxon>Bacteria</taxon>
        <taxon>Pseudomonadati</taxon>
        <taxon>Bacteroidota</taxon>
        <taxon>Sphingobacteriia</taxon>
        <taxon>Sphingobacteriales</taxon>
        <taxon>Sphingobacteriaceae</taxon>
        <taxon>Pedobacter</taxon>
    </lineage>
</organism>
<dbReference type="Proteomes" id="UP001597461">
    <property type="component" value="Unassembled WGS sequence"/>
</dbReference>
<dbReference type="PANTHER" id="PTHR43245:SF13">
    <property type="entry name" value="UDP-D-APIOSE_UDP-D-XYLOSE SYNTHASE 2"/>
    <property type="match status" value="1"/>
</dbReference>
<reference evidence="3" key="1">
    <citation type="journal article" date="2019" name="Int. J. Syst. Evol. Microbiol.">
        <title>The Global Catalogue of Microorganisms (GCM) 10K type strain sequencing project: providing services to taxonomists for standard genome sequencing and annotation.</title>
        <authorList>
            <consortium name="The Broad Institute Genomics Platform"/>
            <consortium name="The Broad Institute Genome Sequencing Center for Infectious Disease"/>
            <person name="Wu L."/>
            <person name="Ma J."/>
        </authorList>
    </citation>
    <scope>NUCLEOTIDE SEQUENCE [LARGE SCALE GENOMIC DNA]</scope>
    <source>
        <strain evidence="3">KCTC 42866</strain>
    </source>
</reference>
<accession>A0ABW5MHZ5</accession>
<evidence type="ECO:0000313" key="3">
    <source>
        <dbReference type="Proteomes" id="UP001597461"/>
    </source>
</evidence>
<keyword evidence="3" id="KW-1185">Reference proteome</keyword>
<evidence type="ECO:0000259" key="1">
    <source>
        <dbReference type="Pfam" id="PF01370"/>
    </source>
</evidence>
<name>A0ABW5MHZ5_9SPHI</name>